<evidence type="ECO:0000256" key="4">
    <source>
        <dbReference type="ARBA" id="ARBA00022840"/>
    </source>
</evidence>
<feature type="domain" description="ABC transmembrane type-1" evidence="9">
    <location>
        <begin position="29"/>
        <end position="305"/>
    </location>
</feature>
<dbReference type="PROSITE" id="PS50929">
    <property type="entry name" value="ABC_TM1F"/>
    <property type="match status" value="1"/>
</dbReference>
<keyword evidence="4" id="KW-0067">ATP-binding</keyword>
<organism evidence="10 11">
    <name type="scientific">Loktanella salsilacus</name>
    <dbReference type="NCBI Taxonomy" id="195913"/>
    <lineage>
        <taxon>Bacteria</taxon>
        <taxon>Pseudomonadati</taxon>
        <taxon>Pseudomonadota</taxon>
        <taxon>Alphaproteobacteria</taxon>
        <taxon>Rhodobacterales</taxon>
        <taxon>Roseobacteraceae</taxon>
        <taxon>Loktanella</taxon>
    </lineage>
</organism>
<keyword evidence="6 7" id="KW-0472">Membrane</keyword>
<evidence type="ECO:0000313" key="10">
    <source>
        <dbReference type="EMBL" id="SFK97932.1"/>
    </source>
</evidence>
<dbReference type="InterPro" id="IPR039421">
    <property type="entry name" value="Type_1_exporter"/>
</dbReference>
<dbReference type="Gene3D" id="3.40.50.300">
    <property type="entry name" value="P-loop containing nucleotide triphosphate hydrolases"/>
    <property type="match status" value="1"/>
</dbReference>
<dbReference type="Proteomes" id="UP000199550">
    <property type="component" value="Unassembled WGS sequence"/>
</dbReference>
<dbReference type="Gene3D" id="1.20.1560.10">
    <property type="entry name" value="ABC transporter type 1, transmembrane domain"/>
    <property type="match status" value="1"/>
</dbReference>
<evidence type="ECO:0000256" key="2">
    <source>
        <dbReference type="ARBA" id="ARBA00022692"/>
    </source>
</evidence>
<dbReference type="AlphaFoldDB" id="A0A1I4DWG0"/>
<keyword evidence="5 7" id="KW-1133">Transmembrane helix</keyword>
<dbReference type="InterPro" id="IPR036640">
    <property type="entry name" value="ABC1_TM_sf"/>
</dbReference>
<evidence type="ECO:0000259" key="8">
    <source>
        <dbReference type="PROSITE" id="PS50893"/>
    </source>
</evidence>
<evidence type="ECO:0000256" key="3">
    <source>
        <dbReference type="ARBA" id="ARBA00022741"/>
    </source>
</evidence>
<dbReference type="RefSeq" id="WP_090186975.1">
    <property type="nucleotide sequence ID" value="NZ_FOTF01000005.1"/>
</dbReference>
<dbReference type="InterPro" id="IPR003593">
    <property type="entry name" value="AAA+_ATPase"/>
</dbReference>
<dbReference type="SUPFAM" id="SSF52540">
    <property type="entry name" value="P-loop containing nucleoside triphosphate hydrolases"/>
    <property type="match status" value="1"/>
</dbReference>
<dbReference type="InterPro" id="IPR017871">
    <property type="entry name" value="ABC_transporter-like_CS"/>
</dbReference>
<dbReference type="PROSITE" id="PS00211">
    <property type="entry name" value="ABC_TRANSPORTER_1"/>
    <property type="match status" value="1"/>
</dbReference>
<comment type="subcellular location">
    <subcellularLocation>
        <location evidence="1">Cell membrane</location>
        <topology evidence="1">Multi-pass membrane protein</topology>
    </subcellularLocation>
</comment>
<evidence type="ECO:0000256" key="1">
    <source>
        <dbReference type="ARBA" id="ARBA00004651"/>
    </source>
</evidence>
<dbReference type="PROSITE" id="PS50893">
    <property type="entry name" value="ABC_TRANSPORTER_2"/>
    <property type="match status" value="1"/>
</dbReference>
<dbReference type="GO" id="GO:0030256">
    <property type="term" value="C:type I protein secretion system complex"/>
    <property type="evidence" value="ECO:0007669"/>
    <property type="project" value="InterPro"/>
</dbReference>
<dbReference type="SUPFAM" id="SSF90123">
    <property type="entry name" value="ABC transporter transmembrane region"/>
    <property type="match status" value="1"/>
</dbReference>
<dbReference type="Pfam" id="PF00005">
    <property type="entry name" value="ABC_tran"/>
    <property type="match status" value="1"/>
</dbReference>
<protein>
    <submittedName>
        <fullName evidence="10">ABC transporter transmembrane region</fullName>
    </submittedName>
</protein>
<dbReference type="STRING" id="195913.SAMN04488004_105140"/>
<dbReference type="GO" id="GO:0034040">
    <property type="term" value="F:ATPase-coupled lipid transmembrane transporter activity"/>
    <property type="evidence" value="ECO:0007669"/>
    <property type="project" value="TreeGrafter"/>
</dbReference>
<dbReference type="InterPro" id="IPR003439">
    <property type="entry name" value="ABC_transporter-like_ATP-bd"/>
</dbReference>
<evidence type="ECO:0000256" key="5">
    <source>
        <dbReference type="ARBA" id="ARBA00022989"/>
    </source>
</evidence>
<accession>A0A1I4DWG0</accession>
<feature type="transmembrane region" description="Helical" evidence="7">
    <location>
        <begin position="261"/>
        <end position="286"/>
    </location>
</feature>
<dbReference type="PANTHER" id="PTHR24221:SF248">
    <property type="entry name" value="ABC TRANSPORTER TRANSMEMBRANE REGION"/>
    <property type="match status" value="1"/>
</dbReference>
<dbReference type="SMART" id="SM00382">
    <property type="entry name" value="AAA"/>
    <property type="match status" value="1"/>
</dbReference>
<gene>
    <name evidence="10" type="ORF">SAMN04488004_105140</name>
</gene>
<keyword evidence="11" id="KW-1185">Reference proteome</keyword>
<dbReference type="GO" id="GO:0016887">
    <property type="term" value="F:ATP hydrolysis activity"/>
    <property type="evidence" value="ECO:0007669"/>
    <property type="project" value="InterPro"/>
</dbReference>
<feature type="transmembrane region" description="Helical" evidence="7">
    <location>
        <begin position="150"/>
        <end position="179"/>
    </location>
</feature>
<dbReference type="GO" id="GO:0030253">
    <property type="term" value="P:protein secretion by the type I secretion system"/>
    <property type="evidence" value="ECO:0007669"/>
    <property type="project" value="InterPro"/>
</dbReference>
<feature type="domain" description="ABC transporter" evidence="8">
    <location>
        <begin position="336"/>
        <end position="572"/>
    </location>
</feature>
<name>A0A1I4DWG0_9RHOB</name>
<keyword evidence="3" id="KW-0547">Nucleotide-binding</keyword>
<feature type="transmembrane region" description="Helical" evidence="7">
    <location>
        <begin position="60"/>
        <end position="80"/>
    </location>
</feature>
<dbReference type="InterPro" id="IPR011527">
    <property type="entry name" value="ABC1_TM_dom"/>
</dbReference>
<dbReference type="GO" id="GO:0005524">
    <property type="term" value="F:ATP binding"/>
    <property type="evidence" value="ECO:0007669"/>
    <property type="project" value="UniProtKB-KW"/>
</dbReference>
<feature type="transmembrane region" description="Helical" evidence="7">
    <location>
        <begin position="25"/>
        <end position="48"/>
    </location>
</feature>
<dbReference type="NCBIfam" id="TIGR01842">
    <property type="entry name" value="type_I_sec_PrtD"/>
    <property type="match status" value="1"/>
</dbReference>
<proteinExistence type="predicted"/>
<dbReference type="OrthoDB" id="9808328at2"/>
<dbReference type="GO" id="GO:0140359">
    <property type="term" value="F:ABC-type transporter activity"/>
    <property type="evidence" value="ECO:0007669"/>
    <property type="project" value="InterPro"/>
</dbReference>
<dbReference type="PANTHER" id="PTHR24221">
    <property type="entry name" value="ATP-BINDING CASSETTE SUB-FAMILY B"/>
    <property type="match status" value="1"/>
</dbReference>
<dbReference type="Pfam" id="PF00664">
    <property type="entry name" value="ABC_membrane"/>
    <property type="match status" value="1"/>
</dbReference>
<evidence type="ECO:0000259" key="9">
    <source>
        <dbReference type="PROSITE" id="PS50929"/>
    </source>
</evidence>
<dbReference type="GO" id="GO:0005886">
    <property type="term" value="C:plasma membrane"/>
    <property type="evidence" value="ECO:0007669"/>
    <property type="project" value="UniProtKB-SubCell"/>
</dbReference>
<evidence type="ECO:0000256" key="7">
    <source>
        <dbReference type="SAM" id="Phobius"/>
    </source>
</evidence>
<dbReference type="EMBL" id="FOTF01000005">
    <property type="protein sequence ID" value="SFK97932.1"/>
    <property type="molecule type" value="Genomic_DNA"/>
</dbReference>
<reference evidence="10 11" key="1">
    <citation type="submission" date="2016-10" db="EMBL/GenBank/DDBJ databases">
        <authorList>
            <person name="de Groot N.N."/>
        </authorList>
    </citation>
    <scope>NUCLEOTIDE SEQUENCE [LARGE SCALE GENOMIC DNA]</scope>
    <source>
        <strain evidence="10 11">DSM 16199</strain>
    </source>
</reference>
<dbReference type="InterPro" id="IPR027417">
    <property type="entry name" value="P-loop_NTPase"/>
</dbReference>
<sequence>MRSNDQAVQRGAAELAAVRREGRPLYWSVAIFSFFVNLLMLTGPLYMLNVYDRVLGSRSLETLIALSVLVAFLYGMMGILDFVRGRVMGRLGARFQARLDRRVFAASLRASNQSRPPEEARTALRDLEAVQRLITSPALMAVFDLPWTPLFFLGIFIFHPALGILAIAGGAVLVVVAIANQMSTKKPLETANAASFQSEALGAQIRSESELVHALGMRGAAFDRWQIARGASLDATIGAADSAGTFTAMTRTFRLFLQSAMLGLGALLVLEGVLSAGAMIAGSILMGRALAPIEMIVGQWAVFQKGREGWTRLSRLLGSVSEDEARTALPAPRAILTAENVTVVPPGEQQASLRMISFEVQPGQAVGVIGTSGAGKSTLARALIGVWRPAGGKIRLDGASLEQYDADTLGQYIGYLPQRVQLFDGTIKENIARMSMTPDDAAVVRAAKKAAAHDMILKLPDGYDTRVTANGGRLSGGQIQRVGLARAMYGDPVILVLDEPNSNLDNDGSVALNNAIKVAKSEGKAVFIMAHRPAAIQECDMLLVIENGTRRAFGPKDEVMKDVLRNAQQITATTGQAGGVQ</sequence>
<keyword evidence="2 7" id="KW-0812">Transmembrane</keyword>
<dbReference type="InterPro" id="IPR010128">
    <property type="entry name" value="ATPase_T1SS_PrtD-like"/>
</dbReference>
<evidence type="ECO:0000256" key="6">
    <source>
        <dbReference type="ARBA" id="ARBA00023136"/>
    </source>
</evidence>
<evidence type="ECO:0000313" key="11">
    <source>
        <dbReference type="Proteomes" id="UP000199550"/>
    </source>
</evidence>